<evidence type="ECO:0000259" key="1">
    <source>
        <dbReference type="Pfam" id="PF14730"/>
    </source>
</evidence>
<dbReference type="Gene3D" id="3.30.530.80">
    <property type="match status" value="1"/>
</dbReference>
<comment type="caution">
    <text evidence="2">The sequence shown here is derived from an EMBL/GenBank/DDBJ whole genome shotgun (WGS) entry which is preliminary data.</text>
</comment>
<gene>
    <name evidence="2" type="ORF">Tci_889312</name>
</gene>
<dbReference type="EMBL" id="BKCJ011299562">
    <property type="protein sequence ID" value="GFD17343.1"/>
    <property type="molecule type" value="Genomic_DNA"/>
</dbReference>
<protein>
    <recommendedName>
        <fullName evidence="1">DUF4468 domain-containing protein</fullName>
    </recommendedName>
</protein>
<dbReference type="AlphaFoldDB" id="A0A699U5L8"/>
<reference evidence="2" key="1">
    <citation type="journal article" date="2019" name="Sci. Rep.">
        <title>Draft genome of Tanacetum cinerariifolium, the natural source of mosquito coil.</title>
        <authorList>
            <person name="Yamashiro T."/>
            <person name="Shiraishi A."/>
            <person name="Satake H."/>
            <person name="Nakayama K."/>
        </authorList>
    </citation>
    <scope>NUCLEOTIDE SEQUENCE</scope>
</reference>
<feature type="domain" description="DUF4468" evidence="1">
    <location>
        <begin position="2"/>
        <end position="72"/>
    </location>
</feature>
<dbReference type="Pfam" id="PF14730">
    <property type="entry name" value="DUF4468"/>
    <property type="match status" value="1"/>
</dbReference>
<organism evidence="2">
    <name type="scientific">Tanacetum cinerariifolium</name>
    <name type="common">Dalmatian daisy</name>
    <name type="synonym">Chrysanthemum cinerariifolium</name>
    <dbReference type="NCBI Taxonomy" id="118510"/>
    <lineage>
        <taxon>Eukaryota</taxon>
        <taxon>Viridiplantae</taxon>
        <taxon>Streptophyta</taxon>
        <taxon>Embryophyta</taxon>
        <taxon>Tracheophyta</taxon>
        <taxon>Spermatophyta</taxon>
        <taxon>Magnoliopsida</taxon>
        <taxon>eudicotyledons</taxon>
        <taxon>Gunneridae</taxon>
        <taxon>Pentapetalae</taxon>
        <taxon>asterids</taxon>
        <taxon>campanulids</taxon>
        <taxon>Asterales</taxon>
        <taxon>Asteraceae</taxon>
        <taxon>Asteroideae</taxon>
        <taxon>Anthemideae</taxon>
        <taxon>Anthemidinae</taxon>
        <taxon>Tanacetum</taxon>
    </lineage>
</organism>
<sequence>VSQVELYRRARNWFVSRFPDYPHVVSVDDPAGGELAGTYCTVMQKLTNSYEVWRTLRVYVKEGRYRYEVTDFGGRDIGNAYDPQIYRVEPTNPMNVRRYGAEVAKQAQADIASLLAAMNTPTAAASAW</sequence>
<feature type="non-terminal residue" evidence="2">
    <location>
        <position position="1"/>
    </location>
</feature>
<name>A0A699U5L8_TANCI</name>
<proteinExistence type="predicted"/>
<accession>A0A699U5L8</accession>
<evidence type="ECO:0000313" key="2">
    <source>
        <dbReference type="EMBL" id="GFD17343.1"/>
    </source>
</evidence>
<dbReference type="InterPro" id="IPR027823">
    <property type="entry name" value="DUF4468"/>
</dbReference>